<name>A0ABR2I7X7_9PEZI</name>
<dbReference type="InterPro" id="IPR051209">
    <property type="entry name" value="FAD-bind_Monooxygenase_sf"/>
</dbReference>
<reference evidence="3 4" key="1">
    <citation type="journal article" date="2024" name="IMA Fungus">
        <title>Apiospora arundinis, a panoply of carbohydrate-active enzymes and secondary metabolites.</title>
        <authorList>
            <person name="Sorensen T."/>
            <person name="Petersen C."/>
            <person name="Muurmann A.T."/>
            <person name="Christiansen J.V."/>
            <person name="Brundto M.L."/>
            <person name="Overgaard C.K."/>
            <person name="Boysen A.T."/>
            <person name="Wollenberg R.D."/>
            <person name="Larsen T.O."/>
            <person name="Sorensen J.L."/>
            <person name="Nielsen K.L."/>
            <person name="Sondergaard T.E."/>
        </authorList>
    </citation>
    <scope>NUCLEOTIDE SEQUENCE [LARGE SCALE GENOMIC DNA]</scope>
    <source>
        <strain evidence="3 4">AAU 773</strain>
    </source>
</reference>
<dbReference type="PRINTS" id="PR00370">
    <property type="entry name" value="FMOXYGENASE"/>
</dbReference>
<dbReference type="GO" id="GO:0004497">
    <property type="term" value="F:monooxygenase activity"/>
    <property type="evidence" value="ECO:0007669"/>
    <property type="project" value="UniProtKB-KW"/>
</dbReference>
<dbReference type="Proteomes" id="UP001390339">
    <property type="component" value="Unassembled WGS sequence"/>
</dbReference>
<gene>
    <name evidence="3" type="ORF">PGQ11_009865</name>
</gene>
<keyword evidence="3" id="KW-0503">Monooxygenase</keyword>
<evidence type="ECO:0000256" key="1">
    <source>
        <dbReference type="ARBA" id="ARBA00010139"/>
    </source>
</evidence>
<evidence type="ECO:0000313" key="3">
    <source>
        <dbReference type="EMBL" id="KAK8859131.1"/>
    </source>
</evidence>
<dbReference type="Pfam" id="PF13450">
    <property type="entry name" value="NAD_binding_8"/>
    <property type="match status" value="1"/>
</dbReference>
<organism evidence="3 4">
    <name type="scientific">Apiospora arundinis</name>
    <dbReference type="NCBI Taxonomy" id="335852"/>
    <lineage>
        <taxon>Eukaryota</taxon>
        <taxon>Fungi</taxon>
        <taxon>Dikarya</taxon>
        <taxon>Ascomycota</taxon>
        <taxon>Pezizomycotina</taxon>
        <taxon>Sordariomycetes</taxon>
        <taxon>Xylariomycetidae</taxon>
        <taxon>Amphisphaeriales</taxon>
        <taxon>Apiosporaceae</taxon>
        <taxon>Apiospora</taxon>
    </lineage>
</organism>
<proteinExistence type="inferred from homology"/>
<evidence type="ECO:0000313" key="4">
    <source>
        <dbReference type="Proteomes" id="UP001390339"/>
    </source>
</evidence>
<dbReference type="PANTHER" id="PTHR42877:SF4">
    <property type="entry name" value="FAD_NAD(P)-BINDING DOMAIN-CONTAINING PROTEIN-RELATED"/>
    <property type="match status" value="1"/>
</dbReference>
<dbReference type="SUPFAM" id="SSF51905">
    <property type="entry name" value="FAD/NAD(P)-binding domain"/>
    <property type="match status" value="3"/>
</dbReference>
<accession>A0ABR2I7X7</accession>
<sequence length="604" mass="67436">MSMFDGQARVAPEPVVRTHPNSWYRDFNPDFKIVEKSVHDKKQIRIVAIGAGASGLLVAYKAARQLSNVSFVVYEKSNDVGGTWLDNRYPGVEIDSPSHTYQWTFAPNPNWSRFMSPGHEVQQYLKNWAAENDVIKDVKLGHTVESAIWNEPEGVWEIKGSTENGLPFTDRAEIVFSCTGCLNNPKLPNVPGMDKFQGKVVHSARWPEDLDLTDKTVALVGGSGATGVQIVPAIQPIVKKLSVFLRSTFWAVPGTGAPHFTGPEMKNFAYSPEQLEALRTDPGLLRQYATDLEDDLSFVHSATHVGGEINQALEDLLHGGTIAAFGEEKAQEFLPGYGFGCRRSAPVHDFAHHLQSDNVETVRASLAGFTEHGIIDSNGTEREVDVVILATGFHPSVPIYDIVGRNERNLAAEIDSGKSYLSIMHDGFPNMFYLVSHNSPVNHGSFLPMAECYVRYAMKMVAHMQRTDIRAFSPSAAAVEEYYTWTHELMKRLTLSNPCHSWFKRGKDHGPVTAVYAGSRGHFYEIMKEPRYEDFDVVYCGSNRFAHFGNGFARAELTEGADRVWYLDELRKDHEAGKEAYEVVSIKAQQREHDTNILIPKAEP</sequence>
<keyword evidence="2" id="KW-0560">Oxidoreductase</keyword>
<dbReference type="InterPro" id="IPR000960">
    <property type="entry name" value="Flavin_mOase"/>
</dbReference>
<comment type="caution">
    <text evidence="3">The sequence shown here is derived from an EMBL/GenBank/DDBJ whole genome shotgun (WGS) entry which is preliminary data.</text>
</comment>
<keyword evidence="4" id="KW-1185">Reference proteome</keyword>
<dbReference type="PANTHER" id="PTHR42877">
    <property type="entry name" value="L-ORNITHINE N(5)-MONOOXYGENASE-RELATED"/>
    <property type="match status" value="1"/>
</dbReference>
<protein>
    <submittedName>
        <fullName evidence="3">Cyclohexanone monooxygenase</fullName>
    </submittedName>
</protein>
<evidence type="ECO:0000256" key="2">
    <source>
        <dbReference type="ARBA" id="ARBA00023002"/>
    </source>
</evidence>
<dbReference type="EMBL" id="JAPCWZ010000006">
    <property type="protein sequence ID" value="KAK8859131.1"/>
    <property type="molecule type" value="Genomic_DNA"/>
</dbReference>
<comment type="similarity">
    <text evidence="1">Belongs to the FAD-binding monooxygenase family.</text>
</comment>
<dbReference type="Gene3D" id="3.50.50.60">
    <property type="entry name" value="FAD/NAD(P)-binding domain"/>
    <property type="match status" value="2"/>
</dbReference>
<dbReference type="InterPro" id="IPR036188">
    <property type="entry name" value="FAD/NAD-bd_sf"/>
</dbReference>